<dbReference type="PANTHER" id="PTHR30509:SF42">
    <property type="entry name" value="INNER MEMBRANE PROTEIN YEEA"/>
    <property type="match status" value="1"/>
</dbReference>
<feature type="transmembrane region" description="Helical" evidence="7">
    <location>
        <begin position="73"/>
        <end position="89"/>
    </location>
</feature>
<feature type="transmembrane region" description="Helical" evidence="7">
    <location>
        <begin position="95"/>
        <end position="113"/>
    </location>
</feature>
<comment type="caution">
    <text evidence="9">The sequence shown here is derived from an EMBL/GenBank/DDBJ whole genome shotgun (WGS) entry which is preliminary data.</text>
</comment>
<sequence length="355" mass="39401">MRLDRKISSLELLTYRHYRIVHGVRIGLAFILTFLLIRLLAVPEGTWPLITLVVVMGPISFWGNVLQRALQRIAGTVFGAASGLIALYLELYSLPLMLAWCGVVMFVCGYLTLGKRPYMALLVGITLAVVCGAGAGDMHTALWRSGDVIFGSLLALLFTSIYPQRAYILWRMQMADCLQTAARLYGAYFSPNVIERPRLEPQLKDLLNQVVKLRSLIVPASKETRIPKAVFEAVQTLSRNLVCTLELMADAYWASRETHFIMLNARTLRSTQLLTLSSLESLAVLMREGPQAQRQAAAGQLAEIAGELKTLMQEVSLGQHGEAPIYGYVWLSMELAQQLEELGDLLQVCTAAGRE</sequence>
<keyword evidence="3 7" id="KW-0812">Transmembrane</keyword>
<comment type="subcellular location">
    <subcellularLocation>
        <location evidence="1">Cell membrane</location>
        <topology evidence="1">Multi-pass membrane protein</topology>
    </subcellularLocation>
</comment>
<evidence type="ECO:0000256" key="2">
    <source>
        <dbReference type="ARBA" id="ARBA00022475"/>
    </source>
</evidence>
<reference evidence="9 10" key="1">
    <citation type="submission" date="2016-10" db="EMBL/GenBank/DDBJ databases">
        <authorList>
            <person name="Varghese N."/>
            <person name="Submissions S."/>
        </authorList>
    </citation>
    <scope>NUCLEOTIDE SEQUENCE [LARGE SCALE GENOMIC DNA]</scope>
    <source>
        <strain evidence="9 10">CGMCC 1.6853</strain>
    </source>
</reference>
<accession>A0A1G5J9B6</accession>
<feature type="transmembrane region" description="Helical" evidence="7">
    <location>
        <begin position="141"/>
        <end position="162"/>
    </location>
</feature>
<evidence type="ECO:0000256" key="7">
    <source>
        <dbReference type="SAM" id="Phobius"/>
    </source>
</evidence>
<dbReference type="EMBL" id="FMUT01000007">
    <property type="protein sequence ID" value="SCY84945.1"/>
    <property type="molecule type" value="Genomic_DNA"/>
</dbReference>
<proteinExistence type="inferred from homology"/>
<keyword evidence="5 7" id="KW-0472">Membrane</keyword>
<evidence type="ECO:0000256" key="1">
    <source>
        <dbReference type="ARBA" id="ARBA00004651"/>
    </source>
</evidence>
<evidence type="ECO:0000313" key="10">
    <source>
        <dbReference type="Proteomes" id="UP000183031"/>
    </source>
</evidence>
<evidence type="ECO:0000256" key="6">
    <source>
        <dbReference type="ARBA" id="ARBA00043993"/>
    </source>
</evidence>
<dbReference type="PANTHER" id="PTHR30509">
    <property type="entry name" value="P-HYDROXYBENZOIC ACID EFFLUX PUMP SUBUNIT-RELATED"/>
    <property type="match status" value="1"/>
</dbReference>
<evidence type="ECO:0000256" key="4">
    <source>
        <dbReference type="ARBA" id="ARBA00022989"/>
    </source>
</evidence>
<feature type="transmembrane region" description="Helical" evidence="7">
    <location>
        <begin position="118"/>
        <end position="135"/>
    </location>
</feature>
<dbReference type="InterPro" id="IPR049453">
    <property type="entry name" value="Memb_transporter_dom"/>
</dbReference>
<evidence type="ECO:0000256" key="3">
    <source>
        <dbReference type="ARBA" id="ARBA00022692"/>
    </source>
</evidence>
<keyword evidence="2" id="KW-1003">Cell membrane</keyword>
<name>A0A1G5J9B6_9GAMM</name>
<gene>
    <name evidence="9" type="ORF">SAMN02927935_02594</name>
</gene>
<feature type="transmembrane region" description="Helical" evidence="7">
    <location>
        <begin position="47"/>
        <end position="66"/>
    </location>
</feature>
<keyword evidence="10" id="KW-1185">Reference proteome</keyword>
<dbReference type="Pfam" id="PF13515">
    <property type="entry name" value="FUSC_2"/>
    <property type="match status" value="1"/>
</dbReference>
<organism evidence="9 10">
    <name type="scientific">Serratia nematodiphila</name>
    <dbReference type="NCBI Taxonomy" id="458197"/>
    <lineage>
        <taxon>Bacteria</taxon>
        <taxon>Pseudomonadati</taxon>
        <taxon>Pseudomonadota</taxon>
        <taxon>Gammaproteobacteria</taxon>
        <taxon>Enterobacterales</taxon>
        <taxon>Yersiniaceae</taxon>
        <taxon>Serratia</taxon>
    </lineage>
</organism>
<dbReference type="RefSeq" id="WP_033632575.1">
    <property type="nucleotide sequence ID" value="NZ_CBCSIN010000005.1"/>
</dbReference>
<evidence type="ECO:0000256" key="5">
    <source>
        <dbReference type="ARBA" id="ARBA00023136"/>
    </source>
</evidence>
<evidence type="ECO:0000259" key="8">
    <source>
        <dbReference type="Pfam" id="PF13515"/>
    </source>
</evidence>
<protein>
    <submittedName>
        <fullName evidence="9">Predicted membrane protein</fullName>
    </submittedName>
</protein>
<evidence type="ECO:0000313" key="9">
    <source>
        <dbReference type="EMBL" id="SCY84945.1"/>
    </source>
</evidence>
<feature type="domain" description="Integral membrane bound transporter" evidence="8">
    <location>
        <begin position="33"/>
        <end position="158"/>
    </location>
</feature>
<dbReference type="Proteomes" id="UP000183031">
    <property type="component" value="Unassembled WGS sequence"/>
</dbReference>
<keyword evidence="4 7" id="KW-1133">Transmembrane helix</keyword>
<comment type="similarity">
    <text evidence="6">Belongs to the YccS/YhfK family.</text>
</comment>
<feature type="transmembrane region" description="Helical" evidence="7">
    <location>
        <begin position="20"/>
        <end position="41"/>
    </location>
</feature>